<protein>
    <submittedName>
        <fullName evidence="2">Uncharacterized protein</fullName>
    </submittedName>
</protein>
<dbReference type="AlphaFoldDB" id="E4UTP7"/>
<proteinExistence type="predicted"/>
<sequence>MVVVSMWPSKHLWWFIDGSAVDFFTPFPVPEPTSPAVLDYKGRSNSPARQPDSSPSGGGDDGDAPRGLHASASRGPSAVTPPERRAPPRVLSRYLLSIDRAVTRGLSLNVLPMLQSTN</sequence>
<organism evidence="3">
    <name type="scientific">Arthroderma gypseum (strain ATCC MYA-4604 / CBS 118893)</name>
    <name type="common">Microsporum gypseum</name>
    <dbReference type="NCBI Taxonomy" id="535722"/>
    <lineage>
        <taxon>Eukaryota</taxon>
        <taxon>Fungi</taxon>
        <taxon>Dikarya</taxon>
        <taxon>Ascomycota</taxon>
        <taxon>Pezizomycotina</taxon>
        <taxon>Eurotiomycetes</taxon>
        <taxon>Eurotiomycetidae</taxon>
        <taxon>Onygenales</taxon>
        <taxon>Arthrodermataceae</taxon>
        <taxon>Nannizzia</taxon>
    </lineage>
</organism>
<dbReference type="RefSeq" id="XP_003174370.1">
    <property type="nucleotide sequence ID" value="XM_003174322.1"/>
</dbReference>
<gene>
    <name evidence="2" type="ORF">MGYG_09055</name>
</gene>
<evidence type="ECO:0000313" key="3">
    <source>
        <dbReference type="Proteomes" id="UP000002669"/>
    </source>
</evidence>
<name>E4UTP7_ARTGP</name>
<evidence type="ECO:0000313" key="2">
    <source>
        <dbReference type="EMBL" id="EFR01540.1"/>
    </source>
</evidence>
<accession>E4UTP7</accession>
<evidence type="ECO:0000256" key="1">
    <source>
        <dbReference type="SAM" id="MobiDB-lite"/>
    </source>
</evidence>
<dbReference type="VEuPathDB" id="FungiDB:MGYG_09055"/>
<dbReference type="GeneID" id="10029664"/>
<dbReference type="HOGENOM" id="CLU_2072585_0_0_1"/>
<dbReference type="Proteomes" id="UP000002669">
    <property type="component" value="Unassembled WGS sequence"/>
</dbReference>
<keyword evidence="3" id="KW-1185">Reference proteome</keyword>
<dbReference type="InParanoid" id="E4UTP7"/>
<dbReference type="EMBL" id="DS989824">
    <property type="protein sequence ID" value="EFR01540.1"/>
    <property type="molecule type" value="Genomic_DNA"/>
</dbReference>
<feature type="region of interest" description="Disordered" evidence="1">
    <location>
        <begin position="34"/>
        <end position="86"/>
    </location>
</feature>
<reference evidence="3" key="1">
    <citation type="journal article" date="2012" name="MBio">
        <title>Comparative genome analysis of Trichophyton rubrum and related dermatophytes reveals candidate genes involved in infection.</title>
        <authorList>
            <person name="Martinez D.A."/>
            <person name="Oliver B.G."/>
            <person name="Graeser Y."/>
            <person name="Goldberg J.M."/>
            <person name="Li W."/>
            <person name="Martinez-Rossi N.M."/>
            <person name="Monod M."/>
            <person name="Shelest E."/>
            <person name="Barton R.C."/>
            <person name="Birch E."/>
            <person name="Brakhage A.A."/>
            <person name="Chen Z."/>
            <person name="Gurr S.J."/>
            <person name="Heiman D."/>
            <person name="Heitman J."/>
            <person name="Kosti I."/>
            <person name="Rossi A."/>
            <person name="Saif S."/>
            <person name="Samalova M."/>
            <person name="Saunders C.W."/>
            <person name="Shea T."/>
            <person name="Summerbell R.C."/>
            <person name="Xu J."/>
            <person name="Young S."/>
            <person name="Zeng Q."/>
            <person name="Birren B.W."/>
            <person name="Cuomo C.A."/>
            <person name="White T.C."/>
        </authorList>
    </citation>
    <scope>NUCLEOTIDE SEQUENCE [LARGE SCALE GENOMIC DNA]</scope>
    <source>
        <strain evidence="3">ATCC MYA-4604 / CBS 118893</strain>
    </source>
</reference>